<dbReference type="EMBL" id="JAKEVZ010000026">
    <property type="protein sequence ID" value="MCF1753290.1"/>
    <property type="molecule type" value="Genomic_DNA"/>
</dbReference>
<evidence type="ECO:0000313" key="2">
    <source>
        <dbReference type="EMBL" id="MCF1753290.1"/>
    </source>
</evidence>
<evidence type="ECO:0000256" key="1">
    <source>
        <dbReference type="SAM" id="SignalP"/>
    </source>
</evidence>
<gene>
    <name evidence="2" type="ORF">L0U89_19675</name>
</gene>
<sequence>MKKILLFLVFVAGAFQATAQSATSIHSKGIEGCYTDYLIAFSERGANPVTDGQHDVVISVVHQGKSECYFGKATVKGGKLQRPVLIQKDDMSFVPMSSMFRSLDPEWLEKQDKNTYDEVNDGMSTVFLTQDKYEIRLFFYTFIHPSQRANRKAPPADVLLKK</sequence>
<dbReference type="RefSeq" id="WP_234863094.1">
    <property type="nucleotide sequence ID" value="NZ_JAKEVZ010000026.1"/>
</dbReference>
<dbReference type="Proteomes" id="UP001201449">
    <property type="component" value="Unassembled WGS sequence"/>
</dbReference>
<evidence type="ECO:0000313" key="3">
    <source>
        <dbReference type="Proteomes" id="UP001201449"/>
    </source>
</evidence>
<reference evidence="2 3" key="1">
    <citation type="submission" date="2022-01" db="EMBL/GenBank/DDBJ databases">
        <title>Mariniradius saccharolyticus sp. nov., isolated from sediment of a river.</title>
        <authorList>
            <person name="Liu H."/>
        </authorList>
    </citation>
    <scope>NUCLEOTIDE SEQUENCE [LARGE SCALE GENOMIC DNA]</scope>
    <source>
        <strain evidence="2 3">RY-2</strain>
    </source>
</reference>
<name>A0ABS9C153_9BACT</name>
<proteinExistence type="predicted"/>
<feature type="chain" id="PRO_5046701782" evidence="1">
    <location>
        <begin position="20"/>
        <end position="162"/>
    </location>
</feature>
<comment type="caution">
    <text evidence="2">The sequence shown here is derived from an EMBL/GenBank/DDBJ whole genome shotgun (WGS) entry which is preliminary data.</text>
</comment>
<organism evidence="2 3">
    <name type="scientific">Mariniradius sediminis</name>
    <dbReference type="NCBI Taxonomy" id="2909237"/>
    <lineage>
        <taxon>Bacteria</taxon>
        <taxon>Pseudomonadati</taxon>
        <taxon>Bacteroidota</taxon>
        <taxon>Cytophagia</taxon>
        <taxon>Cytophagales</taxon>
        <taxon>Cyclobacteriaceae</taxon>
        <taxon>Mariniradius</taxon>
    </lineage>
</organism>
<accession>A0ABS9C153</accession>
<protein>
    <submittedName>
        <fullName evidence="2">Uncharacterized protein</fullName>
    </submittedName>
</protein>
<keyword evidence="3" id="KW-1185">Reference proteome</keyword>
<feature type="signal peptide" evidence="1">
    <location>
        <begin position="1"/>
        <end position="19"/>
    </location>
</feature>
<keyword evidence="1" id="KW-0732">Signal</keyword>